<dbReference type="AlphaFoldDB" id="A0A6A3KFF6"/>
<gene>
    <name evidence="1" type="ORF">PR002_g17100</name>
</gene>
<comment type="caution">
    <text evidence="1">The sequence shown here is derived from an EMBL/GenBank/DDBJ whole genome shotgun (WGS) entry which is preliminary data.</text>
</comment>
<organism evidence="1 2">
    <name type="scientific">Phytophthora rubi</name>
    <dbReference type="NCBI Taxonomy" id="129364"/>
    <lineage>
        <taxon>Eukaryota</taxon>
        <taxon>Sar</taxon>
        <taxon>Stramenopiles</taxon>
        <taxon>Oomycota</taxon>
        <taxon>Peronosporomycetes</taxon>
        <taxon>Peronosporales</taxon>
        <taxon>Peronosporaceae</taxon>
        <taxon>Phytophthora</taxon>
    </lineage>
</organism>
<dbReference type="EMBL" id="QXFU01001351">
    <property type="protein sequence ID" value="KAE9004318.1"/>
    <property type="molecule type" value="Genomic_DNA"/>
</dbReference>
<proteinExistence type="predicted"/>
<protein>
    <recommendedName>
        <fullName evidence="3">Reverse transcriptase Ty1/copia-type domain-containing protein</fullName>
    </recommendedName>
</protein>
<dbReference type="Proteomes" id="UP000435112">
    <property type="component" value="Unassembled WGS sequence"/>
</dbReference>
<evidence type="ECO:0008006" key="3">
    <source>
        <dbReference type="Google" id="ProtNLM"/>
    </source>
</evidence>
<dbReference type="OrthoDB" id="123721at2759"/>
<reference evidence="1 2" key="1">
    <citation type="submission" date="2018-09" db="EMBL/GenBank/DDBJ databases">
        <title>Genomic investigation of the strawberry pathogen Phytophthora fragariae indicates pathogenicity is determined by transcriptional variation in three key races.</title>
        <authorList>
            <person name="Adams T.M."/>
            <person name="Armitage A.D."/>
            <person name="Sobczyk M.K."/>
            <person name="Bates H.J."/>
            <person name="Dunwell J.M."/>
            <person name="Nellist C.F."/>
            <person name="Harrison R.J."/>
        </authorList>
    </citation>
    <scope>NUCLEOTIDE SEQUENCE [LARGE SCALE GENOMIC DNA]</scope>
    <source>
        <strain evidence="1 2">SCRP324</strain>
    </source>
</reference>
<name>A0A6A3KFF6_9STRA</name>
<accession>A0A6A3KFF6</accession>
<evidence type="ECO:0000313" key="2">
    <source>
        <dbReference type="Proteomes" id="UP000435112"/>
    </source>
</evidence>
<evidence type="ECO:0000313" key="1">
    <source>
        <dbReference type="EMBL" id="KAE9004318.1"/>
    </source>
</evidence>
<sequence length="106" mass="11603">MINQTRYIDDVVIQFNQQDAKAVVNPCETGMKLSKTQSPTTDAECENMRGGERIPVAVLVEPWAAALEGRHPRAPLPEGIVYSGNNGKVGLEAYTDADWGSNLDDR</sequence>